<comment type="function">
    <text evidence="7">Plays a role in autophagy. Functions at the preautophagosomal structure (PAS) in order to form normal autophagosomes under starvation conditions. Also plays a role in mitophagy and regulation of filamentous growth.</text>
</comment>
<comment type="caution">
    <text evidence="10">The sequence shown here is derived from an EMBL/GenBank/DDBJ whole genome shotgun (WGS) entry which is preliminary data.</text>
</comment>
<proteinExistence type="inferred from homology"/>
<dbReference type="Pfam" id="PF18388">
    <property type="entry name" value="ATG29_N"/>
    <property type="match status" value="1"/>
</dbReference>
<dbReference type="Gene3D" id="1.10.10.2570">
    <property type="match status" value="1"/>
</dbReference>
<dbReference type="InterPro" id="IPR039113">
    <property type="entry name" value="ATG29"/>
</dbReference>
<evidence type="ECO:0000256" key="3">
    <source>
        <dbReference type="ARBA" id="ARBA00013784"/>
    </source>
</evidence>
<feature type="domain" description="Atg29 N-terminal" evidence="9">
    <location>
        <begin position="6"/>
        <end position="59"/>
    </location>
</feature>
<evidence type="ECO:0000256" key="4">
    <source>
        <dbReference type="ARBA" id="ARBA00022448"/>
    </source>
</evidence>
<feature type="compositionally biased region" description="Polar residues" evidence="8">
    <location>
        <begin position="186"/>
        <end position="210"/>
    </location>
</feature>
<dbReference type="EMBL" id="ML993862">
    <property type="protein sequence ID" value="KAF2205112.1"/>
    <property type="molecule type" value="Genomic_DNA"/>
</dbReference>
<dbReference type="InterPro" id="IPR039362">
    <property type="entry name" value="ATG29_sf"/>
</dbReference>
<dbReference type="GO" id="GO:0015031">
    <property type="term" value="P:protein transport"/>
    <property type="evidence" value="ECO:0007669"/>
    <property type="project" value="UniProtKB-KW"/>
</dbReference>
<keyword evidence="5" id="KW-0653">Protein transport</keyword>
<organism evidence="10 11">
    <name type="scientific">Delitschia confertaspora ATCC 74209</name>
    <dbReference type="NCBI Taxonomy" id="1513339"/>
    <lineage>
        <taxon>Eukaryota</taxon>
        <taxon>Fungi</taxon>
        <taxon>Dikarya</taxon>
        <taxon>Ascomycota</taxon>
        <taxon>Pezizomycotina</taxon>
        <taxon>Dothideomycetes</taxon>
        <taxon>Pleosporomycetidae</taxon>
        <taxon>Pleosporales</taxon>
        <taxon>Delitschiaceae</taxon>
        <taxon>Delitschia</taxon>
    </lineage>
</organism>
<dbReference type="AlphaFoldDB" id="A0A9P4JTN6"/>
<dbReference type="Proteomes" id="UP000799536">
    <property type="component" value="Unassembled WGS sequence"/>
</dbReference>
<dbReference type="FunFam" id="1.10.10.2570:FF:000001">
    <property type="entry name" value="Autophagy-related protein 29"/>
    <property type="match status" value="1"/>
</dbReference>
<evidence type="ECO:0000256" key="2">
    <source>
        <dbReference type="ARBA" id="ARBA00010082"/>
    </source>
</evidence>
<feature type="compositionally biased region" description="Low complexity" evidence="8">
    <location>
        <begin position="341"/>
        <end position="352"/>
    </location>
</feature>
<comment type="similarity">
    <text evidence="2">Belongs to the ATG29 family.</text>
</comment>
<keyword evidence="11" id="KW-1185">Reference proteome</keyword>
<evidence type="ECO:0000259" key="9">
    <source>
        <dbReference type="Pfam" id="PF18388"/>
    </source>
</evidence>
<dbReference type="OrthoDB" id="21072at2759"/>
<gene>
    <name evidence="10" type="ORF">GQ43DRAFT_437341</name>
</gene>
<keyword evidence="6" id="KW-0072">Autophagy</keyword>
<evidence type="ECO:0000256" key="7">
    <source>
        <dbReference type="ARBA" id="ARBA00060351"/>
    </source>
</evidence>
<comment type="subcellular location">
    <subcellularLocation>
        <location evidence="1">Preautophagosomal structure</location>
    </subcellularLocation>
</comment>
<reference evidence="10" key="1">
    <citation type="journal article" date="2020" name="Stud. Mycol.">
        <title>101 Dothideomycetes genomes: a test case for predicting lifestyles and emergence of pathogens.</title>
        <authorList>
            <person name="Haridas S."/>
            <person name="Albert R."/>
            <person name="Binder M."/>
            <person name="Bloem J."/>
            <person name="Labutti K."/>
            <person name="Salamov A."/>
            <person name="Andreopoulos B."/>
            <person name="Baker S."/>
            <person name="Barry K."/>
            <person name="Bills G."/>
            <person name="Bluhm B."/>
            <person name="Cannon C."/>
            <person name="Castanera R."/>
            <person name="Culley D."/>
            <person name="Daum C."/>
            <person name="Ezra D."/>
            <person name="Gonzalez J."/>
            <person name="Henrissat B."/>
            <person name="Kuo A."/>
            <person name="Liang C."/>
            <person name="Lipzen A."/>
            <person name="Lutzoni F."/>
            <person name="Magnuson J."/>
            <person name="Mondo S."/>
            <person name="Nolan M."/>
            <person name="Ohm R."/>
            <person name="Pangilinan J."/>
            <person name="Park H.-J."/>
            <person name="Ramirez L."/>
            <person name="Alfaro M."/>
            <person name="Sun H."/>
            <person name="Tritt A."/>
            <person name="Yoshinaga Y."/>
            <person name="Zwiers L.-H."/>
            <person name="Turgeon B."/>
            <person name="Goodwin S."/>
            <person name="Spatafora J."/>
            <person name="Crous P."/>
            <person name="Grigoriev I."/>
        </authorList>
    </citation>
    <scope>NUCLEOTIDE SEQUENCE</scope>
    <source>
        <strain evidence="10">ATCC 74209</strain>
    </source>
</reference>
<dbReference type="PANTHER" id="PTHR40012:SF1">
    <property type="entry name" value="AUTOPHAGY-RELATED PROTEIN 29"/>
    <property type="match status" value="1"/>
</dbReference>
<keyword evidence="4" id="KW-0813">Transport</keyword>
<name>A0A9P4JTN6_9PLEO</name>
<feature type="compositionally biased region" description="Basic residues" evidence="8">
    <location>
        <begin position="232"/>
        <end position="242"/>
    </location>
</feature>
<evidence type="ECO:0000313" key="10">
    <source>
        <dbReference type="EMBL" id="KAF2205112.1"/>
    </source>
</evidence>
<feature type="compositionally biased region" description="Low complexity" evidence="8">
    <location>
        <begin position="211"/>
        <end position="221"/>
    </location>
</feature>
<feature type="compositionally biased region" description="Basic and acidic residues" evidence="8">
    <location>
        <begin position="166"/>
        <end position="176"/>
    </location>
</feature>
<accession>A0A9P4JTN6</accession>
<evidence type="ECO:0000256" key="5">
    <source>
        <dbReference type="ARBA" id="ARBA00022927"/>
    </source>
</evidence>
<feature type="compositionally biased region" description="Polar residues" evidence="8">
    <location>
        <begin position="121"/>
        <end position="165"/>
    </location>
</feature>
<dbReference type="GO" id="GO:0000045">
    <property type="term" value="P:autophagosome assembly"/>
    <property type="evidence" value="ECO:0007669"/>
    <property type="project" value="InterPro"/>
</dbReference>
<feature type="compositionally biased region" description="Polar residues" evidence="8">
    <location>
        <begin position="376"/>
        <end position="387"/>
    </location>
</feature>
<feature type="region of interest" description="Disordered" evidence="8">
    <location>
        <begin position="106"/>
        <end position="265"/>
    </location>
</feature>
<feature type="compositionally biased region" description="Polar residues" evidence="8">
    <location>
        <begin position="328"/>
        <end position="340"/>
    </location>
</feature>
<dbReference type="InterPro" id="IPR040666">
    <property type="entry name" value="Atg29_N"/>
</dbReference>
<sequence>MSAIQFTTIIRLPFARGEFTDPIQVDWDATKDRALWKVISKSSKTSDVNWEELAVTFQVSPTFMLQQAAWLYERHLEHVRAQMKKVGNTVSIATTWGGASNNVVTTASSPKRVGNTDVGASRTSSSLSEYLTDSNVPRGNSDTPVPSLSRVASTNTVIRSHTNLAEQRRDVCEPKPRTTVGLSVPSDRTTSAFPSGGVSSQTAEPESPTHSSSSSSSQSSDSDMHSLLHRSQLFRRPPRFHVPRSQEMLTSDDATDRGIENHTPSMLPFANLSFVQSAGRNDHLRKASSTPYNTGQHPPPNRLHKPNKGTTLAGGVDEGSPEKRRPGQNLSPTRSTNPPASSTVSSGLLSPSHRAESGNTGPKRRLVKGRREGSEGTPSIGSSFSDLDDASITQSALEEALLSNIQHGRMSTLSQLRSRYL</sequence>
<feature type="compositionally biased region" description="Polar residues" evidence="8">
    <location>
        <begin position="287"/>
        <end position="296"/>
    </location>
</feature>
<feature type="region of interest" description="Disordered" evidence="8">
    <location>
        <begin position="282"/>
        <end position="387"/>
    </location>
</feature>
<evidence type="ECO:0000256" key="8">
    <source>
        <dbReference type="SAM" id="MobiDB-lite"/>
    </source>
</evidence>
<protein>
    <recommendedName>
        <fullName evidence="3">Autophagy-related protein 29</fullName>
    </recommendedName>
</protein>
<dbReference type="PANTHER" id="PTHR40012">
    <property type="entry name" value="AUTOPHAGY-RELATED PROTEIN 29"/>
    <property type="match status" value="1"/>
</dbReference>
<dbReference type="GO" id="GO:0000407">
    <property type="term" value="C:phagophore assembly site"/>
    <property type="evidence" value="ECO:0007669"/>
    <property type="project" value="UniProtKB-SubCell"/>
</dbReference>
<evidence type="ECO:0000313" key="11">
    <source>
        <dbReference type="Proteomes" id="UP000799536"/>
    </source>
</evidence>
<evidence type="ECO:0000256" key="1">
    <source>
        <dbReference type="ARBA" id="ARBA00004329"/>
    </source>
</evidence>
<evidence type="ECO:0000256" key="6">
    <source>
        <dbReference type="ARBA" id="ARBA00023006"/>
    </source>
</evidence>